<dbReference type="Proteomes" id="UP001150238">
    <property type="component" value="Unassembled WGS sequence"/>
</dbReference>
<dbReference type="EMBL" id="JANVFS010000034">
    <property type="protein sequence ID" value="KAJ4469770.1"/>
    <property type="molecule type" value="Genomic_DNA"/>
</dbReference>
<dbReference type="AlphaFoldDB" id="A0A9W8ZYW3"/>
<comment type="caution">
    <text evidence="1">The sequence shown here is derived from an EMBL/GenBank/DDBJ whole genome shotgun (WGS) entry which is preliminary data.</text>
</comment>
<protein>
    <submittedName>
        <fullName evidence="1">Uncharacterized protein</fullName>
    </submittedName>
</protein>
<organism evidence="1 2">
    <name type="scientific">Lentinula lateritia</name>
    <dbReference type="NCBI Taxonomy" id="40482"/>
    <lineage>
        <taxon>Eukaryota</taxon>
        <taxon>Fungi</taxon>
        <taxon>Dikarya</taxon>
        <taxon>Basidiomycota</taxon>
        <taxon>Agaricomycotina</taxon>
        <taxon>Agaricomycetes</taxon>
        <taxon>Agaricomycetidae</taxon>
        <taxon>Agaricales</taxon>
        <taxon>Marasmiineae</taxon>
        <taxon>Omphalotaceae</taxon>
        <taxon>Lentinula</taxon>
    </lineage>
</organism>
<proteinExistence type="predicted"/>
<accession>A0A9W8ZYW3</accession>
<evidence type="ECO:0000313" key="1">
    <source>
        <dbReference type="EMBL" id="KAJ4469770.1"/>
    </source>
</evidence>
<reference evidence="1" key="2">
    <citation type="journal article" date="2023" name="Proc. Natl. Acad. Sci. U.S.A.">
        <title>A global phylogenomic analysis of the shiitake genus Lentinula.</title>
        <authorList>
            <person name="Sierra-Patev S."/>
            <person name="Min B."/>
            <person name="Naranjo-Ortiz M."/>
            <person name="Looney B."/>
            <person name="Konkel Z."/>
            <person name="Slot J.C."/>
            <person name="Sakamoto Y."/>
            <person name="Steenwyk J.L."/>
            <person name="Rokas A."/>
            <person name="Carro J."/>
            <person name="Camarero S."/>
            <person name="Ferreira P."/>
            <person name="Molpeceres G."/>
            <person name="Ruiz-Duenas F.J."/>
            <person name="Serrano A."/>
            <person name="Henrissat B."/>
            <person name="Drula E."/>
            <person name="Hughes K.W."/>
            <person name="Mata J.L."/>
            <person name="Ishikawa N.K."/>
            <person name="Vargas-Isla R."/>
            <person name="Ushijima S."/>
            <person name="Smith C.A."/>
            <person name="Donoghue J."/>
            <person name="Ahrendt S."/>
            <person name="Andreopoulos W."/>
            <person name="He G."/>
            <person name="LaButti K."/>
            <person name="Lipzen A."/>
            <person name="Ng V."/>
            <person name="Riley R."/>
            <person name="Sandor L."/>
            <person name="Barry K."/>
            <person name="Martinez A.T."/>
            <person name="Xiao Y."/>
            <person name="Gibbons J.G."/>
            <person name="Terashima K."/>
            <person name="Grigoriev I.V."/>
            <person name="Hibbett D."/>
        </authorList>
    </citation>
    <scope>NUCLEOTIDE SEQUENCE</scope>
    <source>
        <strain evidence="1">Sp2 HRB7682 ss15</strain>
    </source>
</reference>
<evidence type="ECO:0000313" key="2">
    <source>
        <dbReference type="Proteomes" id="UP001150238"/>
    </source>
</evidence>
<sequence>MEFGVYCRKRQRHTSTITSRADTLLSFACASFGTYIVSGYISANIIGTDVLAVDQHLFVFLFRFCTRSSVPRLTATTSSGSPLISVSARNAEITYRIGYEWTISV</sequence>
<name>A0A9W8ZYW3_9AGAR</name>
<gene>
    <name evidence="1" type="ORF">C8J55DRAFT_194232</name>
</gene>
<reference evidence="1" key="1">
    <citation type="submission" date="2022-08" db="EMBL/GenBank/DDBJ databases">
        <authorList>
            <consortium name="DOE Joint Genome Institute"/>
            <person name="Min B."/>
            <person name="Riley R."/>
            <person name="Sierra-Patev S."/>
            <person name="Naranjo-Ortiz M."/>
            <person name="Looney B."/>
            <person name="Konkel Z."/>
            <person name="Slot J.C."/>
            <person name="Sakamoto Y."/>
            <person name="Steenwyk J.L."/>
            <person name="Rokas A."/>
            <person name="Carro J."/>
            <person name="Camarero S."/>
            <person name="Ferreira P."/>
            <person name="Molpeceres G."/>
            <person name="Ruiz-Duenas F.J."/>
            <person name="Serrano A."/>
            <person name="Henrissat B."/>
            <person name="Drula E."/>
            <person name="Hughes K.W."/>
            <person name="Mata J.L."/>
            <person name="Ishikawa N.K."/>
            <person name="Vargas-Isla R."/>
            <person name="Ushijima S."/>
            <person name="Smith C.A."/>
            <person name="Ahrendt S."/>
            <person name="Andreopoulos W."/>
            <person name="He G."/>
            <person name="Labutti K."/>
            <person name="Lipzen A."/>
            <person name="Ng V."/>
            <person name="Sandor L."/>
            <person name="Barry K."/>
            <person name="Martinez A.T."/>
            <person name="Xiao Y."/>
            <person name="Gibbons J.G."/>
            <person name="Terashima K."/>
            <person name="Hibbett D.S."/>
            <person name="Grigoriev I.V."/>
        </authorList>
    </citation>
    <scope>NUCLEOTIDE SEQUENCE</scope>
    <source>
        <strain evidence="1">Sp2 HRB7682 ss15</strain>
    </source>
</reference>